<gene>
    <name evidence="3" type="ORF">E4099_01995</name>
</gene>
<dbReference type="SUPFAM" id="SSF48613">
    <property type="entry name" value="Heme oxygenase-like"/>
    <property type="match status" value="1"/>
</dbReference>
<accession>A0A4Z0HJ11</accession>
<evidence type="ECO:0000259" key="2">
    <source>
        <dbReference type="Pfam" id="PF03070"/>
    </source>
</evidence>
<protein>
    <submittedName>
        <fullName evidence="3">Transcriptional regulator</fullName>
    </submittedName>
</protein>
<name>A0A4Z0HJ11_9ACTN</name>
<dbReference type="OrthoDB" id="3467339at2"/>
<comment type="pathway">
    <text evidence="1">Cofactor biosynthesis; thiamine diphosphate biosynthesis.</text>
</comment>
<dbReference type="InterPro" id="IPR004305">
    <property type="entry name" value="Thiaminase-2/PQQC"/>
</dbReference>
<evidence type="ECO:0000256" key="1">
    <source>
        <dbReference type="ARBA" id="ARBA00004948"/>
    </source>
</evidence>
<comment type="caution">
    <text evidence="3">The sequence shown here is derived from an EMBL/GenBank/DDBJ whole genome shotgun (WGS) entry which is preliminary data.</text>
</comment>
<dbReference type="Pfam" id="PF03070">
    <property type="entry name" value="TENA_THI-4"/>
    <property type="match status" value="1"/>
</dbReference>
<evidence type="ECO:0000313" key="3">
    <source>
        <dbReference type="EMBL" id="TGB18428.1"/>
    </source>
</evidence>
<sequence>MTDDAARMVAEAVARLAPQTAANRLVPRIAEGTASRDTLAAFVLEQHHIVRADRFSFRHLAQRAGTGTEAAAFFAHLVQGEDIALERLAPPAAACGLDQVAVRAYEPLAGCQAYPSYVARLALTAEPAEVVLALAANFAAWGGYCATVGRALRLHYGFSDAACGFFDFFADPDPDTERLTHQAVRAGLAEGRLPGTADRHGRLLQSYELMFWNTLAD</sequence>
<dbReference type="Gene3D" id="1.20.910.10">
    <property type="entry name" value="Heme oxygenase-like"/>
    <property type="match status" value="1"/>
</dbReference>
<feature type="domain" description="Thiaminase-2/PQQC" evidence="2">
    <location>
        <begin position="26"/>
        <end position="150"/>
    </location>
</feature>
<dbReference type="InterPro" id="IPR016084">
    <property type="entry name" value="Haem_Oase-like_multi-hlx"/>
</dbReference>
<dbReference type="Proteomes" id="UP000297948">
    <property type="component" value="Unassembled WGS sequence"/>
</dbReference>
<proteinExistence type="predicted"/>
<evidence type="ECO:0000313" key="4">
    <source>
        <dbReference type="Proteomes" id="UP000297948"/>
    </source>
</evidence>
<keyword evidence="4" id="KW-1185">Reference proteome</keyword>
<dbReference type="RefSeq" id="WP_135337134.1">
    <property type="nucleotide sequence ID" value="NZ_JBHLTX010000060.1"/>
</dbReference>
<reference evidence="3 4" key="1">
    <citation type="submission" date="2019-03" db="EMBL/GenBank/DDBJ databases">
        <authorList>
            <person name="Gonzalez-Pimentel J.L."/>
        </authorList>
    </citation>
    <scope>NUCLEOTIDE SEQUENCE [LARGE SCALE GENOMIC DNA]</scope>
    <source>
        <strain evidence="3 4">JCM 31289</strain>
    </source>
</reference>
<dbReference type="EMBL" id="SRID01000008">
    <property type="protein sequence ID" value="TGB18428.1"/>
    <property type="molecule type" value="Genomic_DNA"/>
</dbReference>
<organism evidence="3 4">
    <name type="scientific">Streptomyces palmae</name>
    <dbReference type="NCBI Taxonomy" id="1701085"/>
    <lineage>
        <taxon>Bacteria</taxon>
        <taxon>Bacillati</taxon>
        <taxon>Actinomycetota</taxon>
        <taxon>Actinomycetes</taxon>
        <taxon>Kitasatosporales</taxon>
        <taxon>Streptomycetaceae</taxon>
        <taxon>Streptomyces</taxon>
    </lineage>
</organism>
<dbReference type="AlphaFoldDB" id="A0A4Z0HJ11"/>